<keyword evidence="10" id="KW-1185">Reference proteome</keyword>
<comment type="caution">
    <text evidence="9">The sequence shown here is derived from an EMBL/GenBank/DDBJ whole genome shotgun (WGS) entry which is preliminary data.</text>
</comment>
<evidence type="ECO:0000313" key="9">
    <source>
        <dbReference type="EMBL" id="KAG2189055.1"/>
    </source>
</evidence>
<feature type="compositionally biased region" description="Polar residues" evidence="7">
    <location>
        <begin position="247"/>
        <end position="259"/>
    </location>
</feature>
<sequence length="259" mass="29660">MSTIGHQLQPEILPTSRSSNTATTTIAINNHAAANNKQKNYQVFPGRNRFFCQGRLMTSRAYWAFLIALVILLVPSALFFAFTCPWLWINIHPAVPIIFAYLFVLAMASMLKTSWTDPGIIPRNLHPMPTAARDHNRYSVSYDDMWPQNIPLPKEVQVKDQIIRLKYCDSCQLYRPPRASHCRQCDNCVGMWSERVSLLPCDEKCNHARATTELRNEYTTPTESIQLCFIGRRKQYVPSSPYPSVVDSNTSEPVWNYGQ</sequence>
<comment type="subcellular location">
    <subcellularLocation>
        <location evidence="1">Endomembrane system</location>
        <topology evidence="1">Multi-pass membrane protein</topology>
    </subcellularLocation>
</comment>
<feature type="region of interest" description="Disordered" evidence="7">
    <location>
        <begin position="238"/>
        <end position="259"/>
    </location>
</feature>
<dbReference type="AlphaFoldDB" id="A0A8H7QBI3"/>
<evidence type="ECO:0000256" key="5">
    <source>
        <dbReference type="ARBA" id="ARBA00023463"/>
    </source>
</evidence>
<dbReference type="GO" id="GO:0006612">
    <property type="term" value="P:protein targeting to membrane"/>
    <property type="evidence" value="ECO:0007669"/>
    <property type="project" value="TreeGrafter"/>
</dbReference>
<keyword evidence="3" id="KW-0564">Palmitate</keyword>
<evidence type="ECO:0000256" key="1">
    <source>
        <dbReference type="ARBA" id="ARBA00004127"/>
    </source>
</evidence>
<dbReference type="GO" id="GO:0005794">
    <property type="term" value="C:Golgi apparatus"/>
    <property type="evidence" value="ECO:0007669"/>
    <property type="project" value="TreeGrafter"/>
</dbReference>
<protein>
    <recommendedName>
        <fullName evidence="2">protein S-acyltransferase</fullName>
        <ecNumber evidence="2">2.3.1.225</ecNumber>
    </recommendedName>
</protein>
<evidence type="ECO:0000256" key="6">
    <source>
        <dbReference type="ARBA" id="ARBA00048048"/>
    </source>
</evidence>
<gene>
    <name evidence="9" type="ORF">INT44_004197</name>
</gene>
<evidence type="ECO:0000256" key="2">
    <source>
        <dbReference type="ARBA" id="ARBA00012210"/>
    </source>
</evidence>
<dbReference type="GO" id="GO:0019706">
    <property type="term" value="F:protein-cysteine S-palmitoyltransferase activity"/>
    <property type="evidence" value="ECO:0007669"/>
    <property type="project" value="UniProtKB-EC"/>
</dbReference>
<dbReference type="InterPro" id="IPR039859">
    <property type="entry name" value="PFA4/ZDH16/20/ERF2-like"/>
</dbReference>
<comment type="similarity">
    <text evidence="5">Belongs to the DHHC palmitoyltransferase family. ERF2/ZDHHC9 subfamily.</text>
</comment>
<keyword evidence="8" id="KW-1133">Transmembrane helix</keyword>
<name>A0A8H7QBI3_9FUNG</name>
<evidence type="ECO:0000313" key="10">
    <source>
        <dbReference type="Proteomes" id="UP000612746"/>
    </source>
</evidence>
<evidence type="ECO:0000256" key="8">
    <source>
        <dbReference type="SAM" id="Phobius"/>
    </source>
</evidence>
<evidence type="ECO:0000256" key="4">
    <source>
        <dbReference type="ARBA" id="ARBA00023288"/>
    </source>
</evidence>
<dbReference type="PROSITE" id="PS50216">
    <property type="entry name" value="DHHC"/>
    <property type="match status" value="1"/>
</dbReference>
<keyword evidence="4" id="KW-0449">Lipoprotein</keyword>
<dbReference type="EC" id="2.3.1.225" evidence="2"/>
<accession>A0A8H7QBI3</accession>
<dbReference type="GO" id="GO:0005783">
    <property type="term" value="C:endoplasmic reticulum"/>
    <property type="evidence" value="ECO:0007669"/>
    <property type="project" value="TreeGrafter"/>
</dbReference>
<comment type="catalytic activity">
    <reaction evidence="6">
        <text>L-cysteinyl-[protein] + hexadecanoyl-CoA = S-hexadecanoyl-L-cysteinyl-[protein] + CoA</text>
        <dbReference type="Rhea" id="RHEA:36683"/>
        <dbReference type="Rhea" id="RHEA-COMP:10131"/>
        <dbReference type="Rhea" id="RHEA-COMP:11032"/>
        <dbReference type="ChEBI" id="CHEBI:29950"/>
        <dbReference type="ChEBI" id="CHEBI:57287"/>
        <dbReference type="ChEBI" id="CHEBI:57379"/>
        <dbReference type="ChEBI" id="CHEBI:74151"/>
        <dbReference type="EC" id="2.3.1.225"/>
    </reaction>
</comment>
<dbReference type="OrthoDB" id="9909019at2759"/>
<dbReference type="Proteomes" id="UP000612746">
    <property type="component" value="Unassembled WGS sequence"/>
</dbReference>
<reference evidence="9" key="1">
    <citation type="submission" date="2020-12" db="EMBL/GenBank/DDBJ databases">
        <title>Metabolic potential, ecology and presence of endohyphal bacteria is reflected in genomic diversity of Mucoromycotina.</title>
        <authorList>
            <person name="Muszewska A."/>
            <person name="Okrasinska A."/>
            <person name="Steczkiewicz K."/>
            <person name="Drgas O."/>
            <person name="Orlowska M."/>
            <person name="Perlinska-Lenart U."/>
            <person name="Aleksandrzak-Piekarczyk T."/>
            <person name="Szatraj K."/>
            <person name="Zielenkiewicz U."/>
            <person name="Pilsyk S."/>
            <person name="Malc E."/>
            <person name="Mieczkowski P."/>
            <person name="Kruszewska J.S."/>
            <person name="Biernat P."/>
            <person name="Pawlowska J."/>
        </authorList>
    </citation>
    <scope>NUCLEOTIDE SEQUENCE</scope>
    <source>
        <strain evidence="9">WA0000051536</strain>
    </source>
</reference>
<dbReference type="EMBL" id="JAEPRA010000001">
    <property type="protein sequence ID" value="KAG2189055.1"/>
    <property type="molecule type" value="Genomic_DNA"/>
</dbReference>
<dbReference type="PANTHER" id="PTHR22883:SF43">
    <property type="entry name" value="PALMITOYLTRANSFERASE APP"/>
    <property type="match status" value="1"/>
</dbReference>
<feature type="transmembrane region" description="Helical" evidence="8">
    <location>
        <begin position="63"/>
        <end position="88"/>
    </location>
</feature>
<dbReference type="PANTHER" id="PTHR22883">
    <property type="entry name" value="ZINC FINGER DHHC DOMAIN CONTAINING PROTEIN"/>
    <property type="match status" value="1"/>
</dbReference>
<keyword evidence="8" id="KW-0812">Transmembrane</keyword>
<feature type="transmembrane region" description="Helical" evidence="8">
    <location>
        <begin position="94"/>
        <end position="111"/>
    </location>
</feature>
<evidence type="ECO:0000256" key="3">
    <source>
        <dbReference type="ARBA" id="ARBA00023139"/>
    </source>
</evidence>
<proteinExistence type="inferred from homology"/>
<keyword evidence="8" id="KW-0472">Membrane</keyword>
<organism evidence="9 10">
    <name type="scientific">Umbelopsis vinacea</name>
    <dbReference type="NCBI Taxonomy" id="44442"/>
    <lineage>
        <taxon>Eukaryota</taxon>
        <taxon>Fungi</taxon>
        <taxon>Fungi incertae sedis</taxon>
        <taxon>Mucoromycota</taxon>
        <taxon>Mucoromycotina</taxon>
        <taxon>Umbelopsidomycetes</taxon>
        <taxon>Umbelopsidales</taxon>
        <taxon>Umbelopsidaceae</taxon>
        <taxon>Umbelopsis</taxon>
    </lineage>
</organism>
<evidence type="ECO:0000256" key="7">
    <source>
        <dbReference type="SAM" id="MobiDB-lite"/>
    </source>
</evidence>